<dbReference type="AlphaFoldDB" id="B6K3I7"/>
<dbReference type="Gene3D" id="3.40.525.10">
    <property type="entry name" value="CRAL-TRIO lipid binding domain"/>
    <property type="match status" value="1"/>
</dbReference>
<dbReference type="SMART" id="SM00516">
    <property type="entry name" value="SEC14"/>
    <property type="match status" value="1"/>
</dbReference>
<dbReference type="InterPro" id="IPR001251">
    <property type="entry name" value="CRAL-TRIO_dom"/>
</dbReference>
<dbReference type="GeneID" id="7048517"/>
<dbReference type="InterPro" id="IPR036865">
    <property type="entry name" value="CRAL-TRIO_dom_sf"/>
</dbReference>
<dbReference type="Proteomes" id="UP000001744">
    <property type="component" value="Unassembled WGS sequence"/>
</dbReference>
<feature type="domain" description="CRAL-TRIO" evidence="1">
    <location>
        <begin position="96"/>
        <end position="260"/>
    </location>
</feature>
<dbReference type="SUPFAM" id="SSF52087">
    <property type="entry name" value="CRAL/TRIO domain"/>
    <property type="match status" value="1"/>
</dbReference>
<accession>B6K3I7</accession>
<dbReference type="Pfam" id="PF03765">
    <property type="entry name" value="CRAL_TRIO_N"/>
    <property type="match status" value="1"/>
</dbReference>
<dbReference type="OMA" id="MYFIWGQ"/>
<dbReference type="InterPro" id="IPR052432">
    <property type="entry name" value="PITP/CRAL-TRIO"/>
</dbReference>
<evidence type="ECO:0000313" key="4">
    <source>
        <dbReference type="Proteomes" id="UP000001744"/>
    </source>
</evidence>
<evidence type="ECO:0000313" key="3">
    <source>
        <dbReference type="JaponicusDB" id="SJAG_03172"/>
    </source>
</evidence>
<dbReference type="InterPro" id="IPR011074">
    <property type="entry name" value="CRAL/TRIO_N_dom"/>
</dbReference>
<dbReference type="PROSITE" id="PS50191">
    <property type="entry name" value="CRAL_TRIO"/>
    <property type="match status" value="1"/>
</dbReference>
<dbReference type="STRING" id="402676.B6K3I7"/>
<dbReference type="RefSeq" id="XP_002174337.1">
    <property type="nucleotide sequence ID" value="XM_002174301.2"/>
</dbReference>
<dbReference type="PANTHER" id="PTHR46590">
    <property type="entry name" value="PHOSPHATIDYLINOSITOL TRANSFER PROTEIN CSR1-RELATED"/>
    <property type="match status" value="1"/>
</dbReference>
<dbReference type="SMART" id="SM01100">
    <property type="entry name" value="CRAL_TRIO_N"/>
    <property type="match status" value="1"/>
</dbReference>
<protein>
    <submittedName>
        <fullName evidence="2">Sec14 cytosolic factor family protein</fullName>
    </submittedName>
</protein>
<dbReference type="eggNOG" id="KOG1470">
    <property type="taxonomic scope" value="Eukaryota"/>
</dbReference>
<proteinExistence type="predicted"/>
<dbReference type="HOGENOM" id="CLU_781102_0_0_1"/>
<evidence type="ECO:0000313" key="2">
    <source>
        <dbReference type="EMBL" id="EEB08044.1"/>
    </source>
</evidence>
<organism evidence="2 4">
    <name type="scientific">Schizosaccharomyces japonicus (strain yFS275 / FY16936)</name>
    <name type="common">Fission yeast</name>
    <dbReference type="NCBI Taxonomy" id="402676"/>
    <lineage>
        <taxon>Eukaryota</taxon>
        <taxon>Fungi</taxon>
        <taxon>Dikarya</taxon>
        <taxon>Ascomycota</taxon>
        <taxon>Taphrinomycotina</taxon>
        <taxon>Schizosaccharomycetes</taxon>
        <taxon>Schizosaccharomycetales</taxon>
        <taxon>Schizosaccharomycetaceae</taxon>
        <taxon>Schizosaccharomyces</taxon>
    </lineage>
</organism>
<dbReference type="GO" id="GO:0008526">
    <property type="term" value="F:phosphatidylinositol transfer activity"/>
    <property type="evidence" value="ECO:0000318"/>
    <property type="project" value="GO_Central"/>
</dbReference>
<dbReference type="SUPFAM" id="SSF46938">
    <property type="entry name" value="CRAL/TRIO N-terminal domain"/>
    <property type="match status" value="1"/>
</dbReference>
<dbReference type="CDD" id="cd00170">
    <property type="entry name" value="SEC14"/>
    <property type="match status" value="1"/>
</dbReference>
<dbReference type="JaponicusDB" id="SJAG_03172">
    <property type="gene designation" value="csr103"/>
</dbReference>
<reference evidence="2 4" key="1">
    <citation type="journal article" date="2011" name="Science">
        <title>Comparative functional genomics of the fission yeasts.</title>
        <authorList>
            <person name="Rhind N."/>
            <person name="Chen Z."/>
            <person name="Yassour M."/>
            <person name="Thompson D.A."/>
            <person name="Haas B.J."/>
            <person name="Habib N."/>
            <person name="Wapinski I."/>
            <person name="Roy S."/>
            <person name="Lin M.F."/>
            <person name="Heiman D.I."/>
            <person name="Young S.K."/>
            <person name="Furuya K."/>
            <person name="Guo Y."/>
            <person name="Pidoux A."/>
            <person name="Chen H.M."/>
            <person name="Robbertse B."/>
            <person name="Goldberg J.M."/>
            <person name="Aoki K."/>
            <person name="Bayne E.H."/>
            <person name="Berlin A.M."/>
            <person name="Desjardins C.A."/>
            <person name="Dobbs E."/>
            <person name="Dukaj L."/>
            <person name="Fan L."/>
            <person name="FitzGerald M.G."/>
            <person name="French C."/>
            <person name="Gujja S."/>
            <person name="Hansen K."/>
            <person name="Keifenheim D."/>
            <person name="Levin J.Z."/>
            <person name="Mosher R.A."/>
            <person name="Mueller C.A."/>
            <person name="Pfiffner J."/>
            <person name="Priest M."/>
            <person name="Russ C."/>
            <person name="Smialowska A."/>
            <person name="Swoboda P."/>
            <person name="Sykes S.M."/>
            <person name="Vaughn M."/>
            <person name="Vengrova S."/>
            <person name="Yoder R."/>
            <person name="Zeng Q."/>
            <person name="Allshire R."/>
            <person name="Baulcombe D."/>
            <person name="Birren B.W."/>
            <person name="Brown W."/>
            <person name="Ekwall K."/>
            <person name="Kellis M."/>
            <person name="Leatherwood J."/>
            <person name="Levin H."/>
            <person name="Margalit H."/>
            <person name="Martienssen R."/>
            <person name="Nieduszynski C.A."/>
            <person name="Spatafora J.W."/>
            <person name="Friedman N."/>
            <person name="Dalgaard J.Z."/>
            <person name="Baumann P."/>
            <person name="Niki H."/>
            <person name="Regev A."/>
            <person name="Nusbaum C."/>
        </authorList>
    </citation>
    <scope>NUCLEOTIDE SEQUENCE [LARGE SCALE GENOMIC DNA]</scope>
    <source>
        <strain evidence="4">yFS275 / FY16936</strain>
    </source>
</reference>
<evidence type="ECO:0000259" key="1">
    <source>
        <dbReference type="PROSITE" id="PS50191"/>
    </source>
</evidence>
<sequence length="365" mass="42287">MTGASQDPKSALRQCWSRVFARLEDPKYISEFPSEESMYVNFFLLCAFDDFDLTLQRFLRARKFHLEQSTDMLMNAISWRASIGLRDIMLQGEAGLNEMMIKASMYFIWGQDKAGRPIVFLNMHNFIPPRSEKETVELRAVVLYAMENARLFLDSEQNTSHGVLGLADLSSFARKNIDLEFSRIFIEIFQNYFPEILGKALVVGSGLRMALFEGVWRFGKYFMDPEVRKKVSFCRPNQLTEYVDTEFIPISLGGHFDEAKLYELDQRNPLRHEEVSRTPSAKTIAELDGEFIDASKKFIALTREWIYAEGKPTEAKIEAERNALKKQCKLLWRKEIAVRPLNLYQRLGLIDPKGIVNWDKARTMV</sequence>
<dbReference type="Pfam" id="PF00650">
    <property type="entry name" value="CRAL_TRIO"/>
    <property type="match status" value="1"/>
</dbReference>
<dbReference type="InterPro" id="IPR036273">
    <property type="entry name" value="CRAL/TRIO_N_dom_sf"/>
</dbReference>
<keyword evidence="4" id="KW-1185">Reference proteome</keyword>
<gene>
    <name evidence="3" type="primary">csr103</name>
    <name evidence="2" type="ORF">SJAG_03172</name>
</gene>
<dbReference type="VEuPathDB" id="FungiDB:SJAG_03172"/>
<dbReference type="GO" id="GO:0015914">
    <property type="term" value="P:phospholipid transport"/>
    <property type="evidence" value="ECO:0000318"/>
    <property type="project" value="GO_Central"/>
</dbReference>
<name>B6K3I7_SCHJY</name>
<dbReference type="PANTHER" id="PTHR46590:SF6">
    <property type="entry name" value="CRAL-TRIO DOMAIN-CONTAINING PROTEIN C365.01"/>
    <property type="match status" value="1"/>
</dbReference>
<dbReference type="EMBL" id="KE651167">
    <property type="protein sequence ID" value="EEB08044.1"/>
    <property type="molecule type" value="Genomic_DNA"/>
</dbReference>